<gene>
    <name evidence="2" type="ORF">Micbo1qcDRAFT_61558</name>
</gene>
<feature type="transmembrane region" description="Helical" evidence="1">
    <location>
        <begin position="63"/>
        <end position="84"/>
    </location>
</feature>
<dbReference type="InParanoid" id="A0A136J5D7"/>
<feature type="transmembrane region" description="Helical" evidence="1">
    <location>
        <begin position="91"/>
        <end position="112"/>
    </location>
</feature>
<dbReference type="EMBL" id="KQ964249">
    <property type="protein sequence ID" value="KXJ92363.1"/>
    <property type="molecule type" value="Genomic_DNA"/>
</dbReference>
<organism evidence="2 3">
    <name type="scientific">Microdochium bolleyi</name>
    <dbReference type="NCBI Taxonomy" id="196109"/>
    <lineage>
        <taxon>Eukaryota</taxon>
        <taxon>Fungi</taxon>
        <taxon>Dikarya</taxon>
        <taxon>Ascomycota</taxon>
        <taxon>Pezizomycotina</taxon>
        <taxon>Sordariomycetes</taxon>
        <taxon>Xylariomycetidae</taxon>
        <taxon>Xylariales</taxon>
        <taxon>Microdochiaceae</taxon>
        <taxon>Microdochium</taxon>
    </lineage>
</organism>
<keyword evidence="1" id="KW-0472">Membrane</keyword>
<reference evidence="3" key="1">
    <citation type="submission" date="2016-02" db="EMBL/GenBank/DDBJ databases">
        <title>Draft genome sequence of Microdochium bolleyi, a fungal endophyte of beachgrass.</title>
        <authorList>
            <consortium name="DOE Joint Genome Institute"/>
            <person name="David A.S."/>
            <person name="May G."/>
            <person name="Haridas S."/>
            <person name="Lim J."/>
            <person name="Wang M."/>
            <person name="Labutti K."/>
            <person name="Lipzen A."/>
            <person name="Barry K."/>
            <person name="Grigoriev I.V."/>
        </authorList>
    </citation>
    <scope>NUCLEOTIDE SEQUENCE [LARGE SCALE GENOMIC DNA]</scope>
    <source>
        <strain evidence="3">J235TASD1</strain>
    </source>
</reference>
<keyword evidence="1" id="KW-0812">Transmembrane</keyword>
<keyword evidence="3" id="KW-1185">Reference proteome</keyword>
<sequence>MHSGHDHPTRRPSRRLVLAIRAYIHFAISALDKLALCLEIWIVTGKPGSSRMEVAPQAEHDCIFSRMCVCAMQCLNALVVSIYVVRGVRQLWKISAAVVIIVVVVVAVATVINS</sequence>
<evidence type="ECO:0000256" key="1">
    <source>
        <dbReference type="SAM" id="Phobius"/>
    </source>
</evidence>
<keyword evidence="1" id="KW-1133">Transmembrane helix</keyword>
<accession>A0A136J5D7</accession>
<protein>
    <submittedName>
        <fullName evidence="2">Uncharacterized protein</fullName>
    </submittedName>
</protein>
<feature type="transmembrane region" description="Helical" evidence="1">
    <location>
        <begin position="20"/>
        <end position="43"/>
    </location>
</feature>
<evidence type="ECO:0000313" key="2">
    <source>
        <dbReference type="EMBL" id="KXJ92363.1"/>
    </source>
</evidence>
<name>A0A136J5D7_9PEZI</name>
<dbReference type="Proteomes" id="UP000070501">
    <property type="component" value="Unassembled WGS sequence"/>
</dbReference>
<evidence type="ECO:0000313" key="3">
    <source>
        <dbReference type="Proteomes" id="UP000070501"/>
    </source>
</evidence>
<proteinExistence type="predicted"/>
<dbReference type="AlphaFoldDB" id="A0A136J5D7"/>